<sequence length="452" mass="50460">MKTLNTLSCGILLTIPLLVRCEPDEPPPKWEYYNPLSGETLLCDWCAPGEFMVTECTQTTVTQCRTCAENEYTEHFNHVRECFRCRECLKAHERVLLECTPTNNRECVCEDGFFLVAEFCFLHTKCPIRYGVVQRGTPWTNTKCRRCSSGTFSNVESSIAPCRNHTDCGTMGLCVTRRGNRGVDNVCEICPDYVTTATPKSEDETTVPTAGSTEFVSAARQEDNATLKHVTVTEVRWEPIVYVTIAIVIIAAVIVAFCCVVHTFRRRRADTSQGLPPLQTTLAGKTPIVSFVGIPKGKESPPTESDQVDELFETHHAHTAAAAARQTTSARRNPLAMTRTSSPTVPRLRRTKSRPNDDELRRRPANLDDVELIVGDIGGAWRQLGRDHLGFSDGRLDGFQSDYGLQLREVVFQMLRTWIDERRGDVTLGKLVDALSKVGKPELAEALLEQTS</sequence>
<keyword evidence="5" id="KW-0677">Repeat</keyword>
<dbReference type="Gene3D" id="1.10.533.10">
    <property type="entry name" value="Death Domain, Fas"/>
    <property type="match status" value="1"/>
</dbReference>
<comment type="subcellular location">
    <subcellularLocation>
        <location evidence="1">Secreted</location>
    </subcellularLocation>
</comment>
<dbReference type="SMART" id="SM00208">
    <property type="entry name" value="TNFR"/>
    <property type="match status" value="4"/>
</dbReference>
<dbReference type="PANTHER" id="PTHR23097">
    <property type="entry name" value="TUMOR NECROSIS FACTOR RECEPTOR SUPERFAMILY MEMBER"/>
    <property type="match status" value="1"/>
</dbReference>
<dbReference type="Pfam" id="PF00531">
    <property type="entry name" value="Death"/>
    <property type="match status" value="1"/>
</dbReference>
<feature type="repeat" description="TNFR-Cys" evidence="8">
    <location>
        <begin position="66"/>
        <end position="107"/>
    </location>
</feature>
<keyword evidence="10" id="KW-0812">Transmembrane</keyword>
<evidence type="ECO:0000256" key="2">
    <source>
        <dbReference type="ARBA" id="ARBA00022525"/>
    </source>
</evidence>
<proteinExistence type="predicted"/>
<feature type="transmembrane region" description="Helical" evidence="10">
    <location>
        <begin position="240"/>
        <end position="264"/>
    </location>
</feature>
<dbReference type="GeneID" id="109479650"/>
<evidence type="ECO:0000259" key="13">
    <source>
        <dbReference type="PROSITE" id="PS50050"/>
    </source>
</evidence>
<feature type="region of interest" description="Disordered" evidence="9">
    <location>
        <begin position="323"/>
        <end position="362"/>
    </location>
</feature>
<keyword evidence="10" id="KW-0472">Membrane</keyword>
<evidence type="ECO:0000256" key="7">
    <source>
        <dbReference type="ARBA" id="ARBA00023180"/>
    </source>
</evidence>
<dbReference type="PROSITE" id="PS50017">
    <property type="entry name" value="DEATH_DOMAIN"/>
    <property type="match status" value="1"/>
</dbReference>
<dbReference type="GO" id="GO:0006915">
    <property type="term" value="P:apoptotic process"/>
    <property type="evidence" value="ECO:0007669"/>
    <property type="project" value="UniProtKB-KW"/>
</dbReference>
<keyword evidence="7" id="KW-0325">Glycoprotein</keyword>
<dbReference type="InterPro" id="IPR000488">
    <property type="entry name" value="Death_dom"/>
</dbReference>
<keyword evidence="3" id="KW-0053">Apoptosis</keyword>
<feature type="chain" id="PRO_5028340771" evidence="11">
    <location>
        <begin position="22"/>
        <end position="452"/>
    </location>
</feature>
<feature type="compositionally biased region" description="Low complexity" evidence="9">
    <location>
        <begin position="323"/>
        <end position="332"/>
    </location>
</feature>
<dbReference type="InterPro" id="IPR052459">
    <property type="entry name" value="TNFRSF_decoy_receptor"/>
</dbReference>
<dbReference type="OrthoDB" id="9990004at2759"/>
<evidence type="ECO:0000313" key="14">
    <source>
        <dbReference type="Proteomes" id="UP000515135"/>
    </source>
</evidence>
<dbReference type="Gene3D" id="2.10.50.10">
    <property type="entry name" value="Tumor Necrosis Factor Receptor, subunit A, domain 2"/>
    <property type="match status" value="3"/>
</dbReference>
<evidence type="ECO:0000256" key="6">
    <source>
        <dbReference type="ARBA" id="ARBA00023157"/>
    </source>
</evidence>
<dbReference type="GO" id="GO:0005576">
    <property type="term" value="C:extracellular region"/>
    <property type="evidence" value="ECO:0007669"/>
    <property type="project" value="UniProtKB-SubCell"/>
</dbReference>
<keyword evidence="6 8" id="KW-1015">Disulfide bond</keyword>
<protein>
    <submittedName>
        <fullName evidence="15">Uncharacterized protein LOC109479650</fullName>
    </submittedName>
</protein>
<dbReference type="Proteomes" id="UP000515135">
    <property type="component" value="Unplaced"/>
</dbReference>
<dbReference type="SUPFAM" id="SSF47986">
    <property type="entry name" value="DEATH domain"/>
    <property type="match status" value="1"/>
</dbReference>
<feature type="domain" description="TNFR-Cys" evidence="13">
    <location>
        <begin position="66"/>
        <end position="107"/>
    </location>
</feature>
<evidence type="ECO:0000256" key="9">
    <source>
        <dbReference type="SAM" id="MobiDB-lite"/>
    </source>
</evidence>
<reference evidence="15" key="1">
    <citation type="submission" date="2025-08" db="UniProtKB">
        <authorList>
            <consortium name="RefSeq"/>
        </authorList>
    </citation>
    <scope>IDENTIFICATION</scope>
    <source>
        <tissue evidence="15">Gonad</tissue>
    </source>
</reference>
<gene>
    <name evidence="15" type="primary">LOC109479650</name>
</gene>
<comment type="caution">
    <text evidence="8">Lacks conserved residue(s) required for the propagation of feature annotation.</text>
</comment>
<dbReference type="InterPro" id="IPR011029">
    <property type="entry name" value="DEATH-like_dom_sf"/>
</dbReference>
<keyword evidence="4 11" id="KW-0732">Signal</keyword>
<accession>A0A6P5A5Z3</accession>
<feature type="disulfide bond" evidence="8">
    <location>
        <begin position="67"/>
        <end position="82"/>
    </location>
</feature>
<evidence type="ECO:0000256" key="10">
    <source>
        <dbReference type="SAM" id="Phobius"/>
    </source>
</evidence>
<organism evidence="14 15">
    <name type="scientific">Branchiostoma belcheri</name>
    <name type="common">Amphioxus</name>
    <dbReference type="NCBI Taxonomy" id="7741"/>
    <lineage>
        <taxon>Eukaryota</taxon>
        <taxon>Metazoa</taxon>
        <taxon>Chordata</taxon>
        <taxon>Cephalochordata</taxon>
        <taxon>Leptocardii</taxon>
        <taxon>Amphioxiformes</taxon>
        <taxon>Branchiostomatidae</taxon>
        <taxon>Branchiostoma</taxon>
    </lineage>
</organism>
<keyword evidence="2" id="KW-0964">Secreted</keyword>
<keyword evidence="10" id="KW-1133">Transmembrane helix</keyword>
<evidence type="ECO:0000256" key="5">
    <source>
        <dbReference type="ARBA" id="ARBA00022737"/>
    </source>
</evidence>
<evidence type="ECO:0000256" key="11">
    <source>
        <dbReference type="SAM" id="SignalP"/>
    </source>
</evidence>
<dbReference type="KEGG" id="bbel:109479650"/>
<feature type="domain" description="Death" evidence="12">
    <location>
        <begin position="377"/>
        <end position="451"/>
    </location>
</feature>
<evidence type="ECO:0000259" key="12">
    <source>
        <dbReference type="PROSITE" id="PS50017"/>
    </source>
</evidence>
<keyword evidence="14" id="KW-1185">Reference proteome</keyword>
<dbReference type="InterPro" id="IPR001368">
    <property type="entry name" value="TNFR/NGFR_Cys_rich_reg"/>
</dbReference>
<evidence type="ECO:0000256" key="4">
    <source>
        <dbReference type="ARBA" id="ARBA00022729"/>
    </source>
</evidence>
<feature type="signal peptide" evidence="11">
    <location>
        <begin position="1"/>
        <end position="21"/>
    </location>
</feature>
<evidence type="ECO:0000256" key="3">
    <source>
        <dbReference type="ARBA" id="ARBA00022703"/>
    </source>
</evidence>
<dbReference type="PROSITE" id="PS50050">
    <property type="entry name" value="TNFR_NGFR_2"/>
    <property type="match status" value="1"/>
</dbReference>
<dbReference type="PANTHER" id="PTHR23097:SF181">
    <property type="entry name" value="CASPASE-8-LIKE"/>
    <property type="match status" value="1"/>
</dbReference>
<dbReference type="RefSeq" id="XP_019637196.1">
    <property type="nucleotide sequence ID" value="XM_019781637.1"/>
</dbReference>
<evidence type="ECO:0000313" key="15">
    <source>
        <dbReference type="RefSeq" id="XP_019637196.1"/>
    </source>
</evidence>
<evidence type="ECO:0000256" key="8">
    <source>
        <dbReference type="PROSITE-ProRule" id="PRU00206"/>
    </source>
</evidence>
<evidence type="ECO:0000256" key="1">
    <source>
        <dbReference type="ARBA" id="ARBA00004613"/>
    </source>
</evidence>
<dbReference type="SMART" id="SM00005">
    <property type="entry name" value="DEATH"/>
    <property type="match status" value="1"/>
</dbReference>
<dbReference type="SUPFAM" id="SSF57586">
    <property type="entry name" value="TNF receptor-like"/>
    <property type="match status" value="2"/>
</dbReference>
<dbReference type="Pfam" id="PF00020">
    <property type="entry name" value="TNFR_c6"/>
    <property type="match status" value="1"/>
</dbReference>
<name>A0A6P5A5Z3_BRABE</name>
<dbReference type="GO" id="GO:0007165">
    <property type="term" value="P:signal transduction"/>
    <property type="evidence" value="ECO:0007669"/>
    <property type="project" value="InterPro"/>
</dbReference>
<dbReference type="CDD" id="cd01670">
    <property type="entry name" value="Death"/>
    <property type="match status" value="1"/>
</dbReference>
<dbReference type="AlphaFoldDB" id="A0A6P5A5Z3"/>